<keyword evidence="1" id="KW-0472">Membrane</keyword>
<keyword evidence="1" id="KW-1133">Transmembrane helix</keyword>
<dbReference type="InterPro" id="IPR007272">
    <property type="entry name" value="Sulf_transp_TsuA/YedE"/>
</dbReference>
<feature type="transmembrane region" description="Helical" evidence="1">
    <location>
        <begin position="16"/>
        <end position="33"/>
    </location>
</feature>
<proteinExistence type="predicted"/>
<reference evidence="2" key="1">
    <citation type="submission" date="2018-06" db="EMBL/GenBank/DDBJ databases">
        <authorList>
            <person name="Zhirakovskaya E."/>
        </authorList>
    </citation>
    <scope>NUCLEOTIDE SEQUENCE</scope>
</reference>
<accession>A0A3B1C277</accession>
<protein>
    <submittedName>
        <fullName evidence="2">Uncharacterized protein</fullName>
    </submittedName>
</protein>
<keyword evidence="1" id="KW-0812">Transmembrane</keyword>
<dbReference type="EMBL" id="UOGD01000069">
    <property type="protein sequence ID" value="VAX16980.1"/>
    <property type="molecule type" value="Genomic_DNA"/>
</dbReference>
<dbReference type="AlphaFoldDB" id="A0A3B1C277"/>
<organism evidence="2">
    <name type="scientific">hydrothermal vent metagenome</name>
    <dbReference type="NCBI Taxonomy" id="652676"/>
    <lineage>
        <taxon>unclassified sequences</taxon>
        <taxon>metagenomes</taxon>
        <taxon>ecological metagenomes</taxon>
    </lineage>
</organism>
<evidence type="ECO:0000256" key="1">
    <source>
        <dbReference type="SAM" id="Phobius"/>
    </source>
</evidence>
<evidence type="ECO:0000313" key="2">
    <source>
        <dbReference type="EMBL" id="VAX16980.1"/>
    </source>
</evidence>
<name>A0A3B1C277_9ZZZZ</name>
<dbReference type="Pfam" id="PF04143">
    <property type="entry name" value="Sulf_transp"/>
    <property type="match status" value="1"/>
</dbReference>
<feature type="transmembrane region" description="Helical" evidence="1">
    <location>
        <begin position="54"/>
        <end position="74"/>
    </location>
</feature>
<feature type="transmembrane region" description="Helical" evidence="1">
    <location>
        <begin position="125"/>
        <end position="146"/>
    </location>
</feature>
<feature type="transmembrane region" description="Helical" evidence="1">
    <location>
        <begin position="166"/>
        <end position="186"/>
    </location>
</feature>
<feature type="transmembrane region" description="Helical" evidence="1">
    <location>
        <begin position="94"/>
        <end position="118"/>
    </location>
</feature>
<sequence>MMTAPFYKFGFFNDEVSLIVAFVIGIFFGFVLERGGFGSGRMLAAQFYFTDMRVFKVMFTAIVTAMIGLFYLTWIGFLDLQLVYMSNTYLVPQIVGGLILGVGFVVGGYCPGTSGVAIATGRIDAIIYALGGLFGIFVFGEMFPWIEDFFNSTNMGRINIPTLFGIDYGIIVLVVILLAIAGFTAAEWGEKKMASKRGGK</sequence>
<gene>
    <name evidence="2" type="ORF">MNBD_IGNAVI01-1145</name>
</gene>